<name>A0A7V0LUY9_UNCW3</name>
<dbReference type="GO" id="GO:0005829">
    <property type="term" value="C:cytosol"/>
    <property type="evidence" value="ECO:0007669"/>
    <property type="project" value="TreeGrafter"/>
</dbReference>
<reference evidence="3" key="1">
    <citation type="journal article" date="2020" name="mSystems">
        <title>Genome- and Community-Level Interaction Insights into Carbon Utilization and Element Cycling Functions of Hydrothermarchaeota in Hydrothermal Sediment.</title>
        <authorList>
            <person name="Zhou Z."/>
            <person name="Liu Y."/>
            <person name="Xu W."/>
            <person name="Pan J."/>
            <person name="Luo Z.H."/>
            <person name="Li M."/>
        </authorList>
    </citation>
    <scope>NUCLEOTIDE SEQUENCE [LARGE SCALE GENOMIC DNA]</scope>
    <source>
        <strain evidence="3">HyVt-28</strain>
    </source>
</reference>
<dbReference type="GO" id="GO:0043024">
    <property type="term" value="F:ribosomal small subunit binding"/>
    <property type="evidence" value="ECO:0007669"/>
    <property type="project" value="TreeGrafter"/>
</dbReference>
<dbReference type="PANTHER" id="PTHR33515:SF1">
    <property type="entry name" value="RIBOSOME-BINDING FACTOR A, CHLOROPLASTIC-RELATED"/>
    <property type="match status" value="1"/>
</dbReference>
<proteinExistence type="inferred from homology"/>
<comment type="similarity">
    <text evidence="2">Belongs to the RbfA family.</text>
</comment>
<dbReference type="Gene3D" id="3.30.300.20">
    <property type="match status" value="1"/>
</dbReference>
<comment type="subcellular location">
    <subcellularLocation>
        <location evidence="2">Cytoplasm</location>
    </subcellularLocation>
</comment>
<dbReference type="InterPro" id="IPR000238">
    <property type="entry name" value="RbfA"/>
</dbReference>
<dbReference type="EMBL" id="DRDR01000142">
    <property type="protein sequence ID" value="HDL60469.1"/>
    <property type="molecule type" value="Genomic_DNA"/>
</dbReference>
<dbReference type="SUPFAM" id="SSF89919">
    <property type="entry name" value="Ribosome-binding factor A, RbfA"/>
    <property type="match status" value="1"/>
</dbReference>
<dbReference type="Proteomes" id="UP000886381">
    <property type="component" value="Unassembled WGS sequence"/>
</dbReference>
<evidence type="ECO:0000256" key="2">
    <source>
        <dbReference type="HAMAP-Rule" id="MF_00003"/>
    </source>
</evidence>
<dbReference type="Pfam" id="PF02033">
    <property type="entry name" value="RBFA"/>
    <property type="match status" value="1"/>
</dbReference>
<organism evidence="3">
    <name type="scientific">candidate division WOR-3 bacterium</name>
    <dbReference type="NCBI Taxonomy" id="2052148"/>
    <lineage>
        <taxon>Bacteria</taxon>
        <taxon>Bacteria division WOR-3</taxon>
    </lineage>
</organism>
<keyword evidence="2" id="KW-0963">Cytoplasm</keyword>
<dbReference type="InterPro" id="IPR023799">
    <property type="entry name" value="RbfA_dom_sf"/>
</dbReference>
<comment type="function">
    <text evidence="2">One of several proteins that assist in the late maturation steps of the functional core of the 30S ribosomal subunit. Associates with free 30S ribosomal subunits (but not with 30S subunits that are part of 70S ribosomes or polysomes). Required for efficient processing of 16S rRNA. May interact with the 5'-terminal helix region of 16S rRNA.</text>
</comment>
<comment type="subunit">
    <text evidence="2">Monomer. Binds 30S ribosomal subunits, but not 50S ribosomal subunits or 70S ribosomes.</text>
</comment>
<evidence type="ECO:0000313" key="3">
    <source>
        <dbReference type="EMBL" id="HDL60469.1"/>
    </source>
</evidence>
<keyword evidence="1 2" id="KW-0690">Ribosome biogenesis</keyword>
<evidence type="ECO:0000256" key="1">
    <source>
        <dbReference type="ARBA" id="ARBA00022517"/>
    </source>
</evidence>
<dbReference type="NCBIfam" id="TIGR00082">
    <property type="entry name" value="rbfA"/>
    <property type="match status" value="1"/>
</dbReference>
<dbReference type="PANTHER" id="PTHR33515">
    <property type="entry name" value="RIBOSOME-BINDING FACTOR A, CHLOROPLASTIC-RELATED"/>
    <property type="match status" value="1"/>
</dbReference>
<sequence>MKPYKRSVRVGHEIMRIVAETIRTEARDPRIRNVTILRVEVTDDLRIAKIFYSSVDGEEAERGLESARGFLRGKIAKNLRIKFIPEITFVRVEEENGWFSQH</sequence>
<dbReference type="GO" id="GO:0030490">
    <property type="term" value="P:maturation of SSU-rRNA"/>
    <property type="evidence" value="ECO:0007669"/>
    <property type="project" value="UniProtKB-UniRule"/>
</dbReference>
<dbReference type="InterPro" id="IPR015946">
    <property type="entry name" value="KH_dom-like_a/b"/>
</dbReference>
<accession>A0A7V0LUY9</accession>
<comment type="caution">
    <text evidence="3">The sequence shown here is derived from an EMBL/GenBank/DDBJ whole genome shotgun (WGS) entry which is preliminary data.</text>
</comment>
<gene>
    <name evidence="2 3" type="primary">rbfA</name>
    <name evidence="3" type="ORF">ENH14_03330</name>
</gene>
<dbReference type="AlphaFoldDB" id="A0A7V0LUY9"/>
<dbReference type="HAMAP" id="MF_00003">
    <property type="entry name" value="RbfA"/>
    <property type="match status" value="1"/>
</dbReference>
<protein>
    <recommendedName>
        <fullName evidence="2">Ribosome-binding factor A</fullName>
    </recommendedName>
</protein>